<dbReference type="EMBL" id="JAPDPJ010000001">
    <property type="protein sequence ID" value="MCW3784974.1"/>
    <property type="molecule type" value="Genomic_DNA"/>
</dbReference>
<keyword evidence="3" id="KW-1185">Reference proteome</keyword>
<dbReference type="RefSeq" id="WP_301188545.1">
    <property type="nucleotide sequence ID" value="NZ_JAPDPJ010000001.1"/>
</dbReference>
<comment type="caution">
    <text evidence="2">The sequence shown here is derived from an EMBL/GenBank/DDBJ whole genome shotgun (WGS) entry which is preliminary data.</text>
</comment>
<keyword evidence="1" id="KW-0812">Transmembrane</keyword>
<proteinExistence type="predicted"/>
<feature type="transmembrane region" description="Helical" evidence="1">
    <location>
        <begin position="268"/>
        <end position="285"/>
    </location>
</feature>
<keyword evidence="1" id="KW-0472">Membrane</keyword>
<evidence type="ECO:0000313" key="3">
    <source>
        <dbReference type="Proteomes" id="UP001209229"/>
    </source>
</evidence>
<evidence type="ECO:0000313" key="2">
    <source>
        <dbReference type="EMBL" id="MCW3784974.1"/>
    </source>
</evidence>
<name>A0AAE3M1H2_9BACT</name>
<feature type="transmembrane region" description="Helical" evidence="1">
    <location>
        <begin position="7"/>
        <end position="26"/>
    </location>
</feature>
<keyword evidence="1" id="KW-1133">Transmembrane helix</keyword>
<dbReference type="Proteomes" id="UP001209229">
    <property type="component" value="Unassembled WGS sequence"/>
</dbReference>
<accession>A0AAE3M1H2</accession>
<evidence type="ECO:0000256" key="1">
    <source>
        <dbReference type="SAM" id="Phobius"/>
    </source>
</evidence>
<organism evidence="2 3">
    <name type="scientific">Plebeiibacterium sediminum</name>
    <dbReference type="NCBI Taxonomy" id="2992112"/>
    <lineage>
        <taxon>Bacteria</taxon>
        <taxon>Pseudomonadati</taxon>
        <taxon>Bacteroidota</taxon>
        <taxon>Bacteroidia</taxon>
        <taxon>Marinilabiliales</taxon>
        <taxon>Marinilabiliaceae</taxon>
        <taxon>Plebeiibacterium</taxon>
    </lineage>
</organism>
<protein>
    <submittedName>
        <fullName evidence="2">DUF4350 domain-containing protein</fullName>
    </submittedName>
</protein>
<dbReference type="AlphaFoldDB" id="A0AAE3M1H2"/>
<reference evidence="2" key="1">
    <citation type="submission" date="2022-10" db="EMBL/GenBank/DDBJ databases">
        <authorList>
            <person name="Yu W.X."/>
        </authorList>
    </citation>
    <scope>NUCLEOTIDE SEQUENCE</scope>
    <source>
        <strain evidence="2">AAT</strain>
    </source>
</reference>
<sequence length="403" mass="47295">MVNNKNKYLLWGIIAGFILYLVILVLNPKPVDWSLSFSKDDDIPYGNKILFNELETVFDSSDIYTCHSPMYNYIDNNRFDEYDDASFIFINTGFTPAEIDFNKLLNCVKHGSNIFIVASSFSKNVTDSLNFKVESKINIYTGKNDSINLNFENSKLKNETGYTYRRAYSKNFFSKIDTARSTILGKIKDTGTNFIKVQYGEGHFFINLNPFVFTNFNVLLDNNYEYVFKSLSYLPRNTKVIWDEYYKGKPRPSSSLVRYILSQKALKYAWYILLFAIASYLIFGAKRVQRRIPIVDPPKNTTLTFIETIGRLYFRKKNHLDLAQKKFNYFLEFLRTKYFINTSVINDDFIKETSVKLDLPEKIIKKLFSQAERLKMNISYTEEDLEQLSRNIEFIYQKCNKSN</sequence>
<gene>
    <name evidence="2" type="ORF">OM075_00780</name>
</gene>